<name>A0ABP1CVK5_9APHY</name>
<feature type="region of interest" description="Disordered" evidence="1">
    <location>
        <begin position="1120"/>
        <end position="1162"/>
    </location>
</feature>
<dbReference type="InterPro" id="IPR016024">
    <property type="entry name" value="ARM-type_fold"/>
</dbReference>
<dbReference type="Proteomes" id="UP001497453">
    <property type="component" value="Chromosome 11"/>
</dbReference>
<feature type="domain" description="Protein UNC80 central region" evidence="2">
    <location>
        <begin position="894"/>
        <end position="1045"/>
    </location>
</feature>
<keyword evidence="5" id="KW-1185">Reference proteome</keyword>
<evidence type="ECO:0000313" key="5">
    <source>
        <dbReference type="Proteomes" id="UP001497453"/>
    </source>
</evidence>
<dbReference type="PANTHER" id="PTHR31781:SF1">
    <property type="entry name" value="PROTEIN UNC-80 HOMOLOG"/>
    <property type="match status" value="1"/>
</dbReference>
<reference evidence="5" key="1">
    <citation type="submission" date="2024-04" db="EMBL/GenBank/DDBJ databases">
        <authorList>
            <person name="Shaw F."/>
            <person name="Minotto A."/>
        </authorList>
    </citation>
    <scope>NUCLEOTIDE SEQUENCE [LARGE SCALE GENOMIC DNA]</scope>
</reference>
<dbReference type="Pfam" id="PF20262">
    <property type="entry name" value="UNC80_C"/>
    <property type="match status" value="1"/>
</dbReference>
<organism evidence="4 5">
    <name type="scientific">Somion occarium</name>
    <dbReference type="NCBI Taxonomy" id="3059160"/>
    <lineage>
        <taxon>Eukaryota</taxon>
        <taxon>Fungi</taxon>
        <taxon>Dikarya</taxon>
        <taxon>Basidiomycota</taxon>
        <taxon>Agaricomycotina</taxon>
        <taxon>Agaricomycetes</taxon>
        <taxon>Polyporales</taxon>
        <taxon>Cerrenaceae</taxon>
        <taxon>Somion</taxon>
    </lineage>
</organism>
<gene>
    <name evidence="4" type="ORF">GFSPODELE1_LOCUS2804</name>
</gene>
<dbReference type="Pfam" id="PF19424">
    <property type="entry name" value="UNC80"/>
    <property type="match status" value="1"/>
</dbReference>
<dbReference type="EMBL" id="OZ037954">
    <property type="protein sequence ID" value="CAL1699710.1"/>
    <property type="molecule type" value="Genomic_DNA"/>
</dbReference>
<feature type="compositionally biased region" description="Low complexity" evidence="1">
    <location>
        <begin position="142"/>
        <end position="179"/>
    </location>
</feature>
<dbReference type="SUPFAM" id="SSF48371">
    <property type="entry name" value="ARM repeat"/>
    <property type="match status" value="1"/>
</dbReference>
<proteinExistence type="predicted"/>
<evidence type="ECO:0000313" key="4">
    <source>
        <dbReference type="EMBL" id="CAL1699710.1"/>
    </source>
</evidence>
<dbReference type="InterPro" id="IPR045852">
    <property type="entry name" value="UNC80_central"/>
</dbReference>
<evidence type="ECO:0000256" key="1">
    <source>
        <dbReference type="SAM" id="MobiDB-lite"/>
    </source>
</evidence>
<feature type="compositionally biased region" description="Basic and acidic residues" evidence="1">
    <location>
        <begin position="27"/>
        <end position="54"/>
    </location>
</feature>
<dbReference type="PANTHER" id="PTHR31781">
    <property type="entry name" value="UNC80"/>
    <property type="match status" value="1"/>
</dbReference>
<feature type="compositionally biased region" description="Polar residues" evidence="1">
    <location>
        <begin position="1151"/>
        <end position="1162"/>
    </location>
</feature>
<feature type="region of interest" description="Disordered" evidence="1">
    <location>
        <begin position="1"/>
        <end position="128"/>
    </location>
</feature>
<feature type="region of interest" description="Disordered" evidence="1">
    <location>
        <begin position="2128"/>
        <end position="2167"/>
    </location>
</feature>
<feature type="region of interest" description="Disordered" evidence="1">
    <location>
        <begin position="2200"/>
        <end position="2228"/>
    </location>
</feature>
<evidence type="ECO:0000259" key="2">
    <source>
        <dbReference type="Pfam" id="PF19424"/>
    </source>
</evidence>
<sequence length="2355" mass="261095">MSSTRPNASKKPSGGRPLPKRLFSFDSLRKQTSGHDSENSDREQTLRLVEKSVLEDGDGALASGGRWLEKEPMHSPTDETPRKTPPVTKERFRARRQGSKPMFIDPESANASDTGPEDIGGKMPVSPSRRRWDTLRQHVIPSSSSFSELSTHLPSTPSDTTSIISSAAPSRPSTPKPSRFGVGKKGMRQVVEEARVDYESRKTLEEIRKACWTVRFGDMDPRAPPKMDREGSQGSGVTGIHIPFVNSNTQLPMHSSSSVMSLPMTMAARGGLRRPPSVQSFATTTSNASGSPVGHLVSLIAALKPRPKELPLEQDILSALLVPFLTPSRFMNVELEQGTATEMFDFIRRAWPSFSDEDELERCLWCCKAASVPSTFRGRILGSLSGILFSREGSFQAKTPLVLQTLLHSMFSLLFDLSFSSGTTSESDSVAGWIMAIREGQCGELSQDDLEKEYGVRYSKTDKDDSIREAIVAETVAKCLEIGSECSRRWALHKLLKDYWPVPEPHLTLTPLLVCIHWRKLKIFLSSALVLLSSNAEDGDESDDLVVVEVFRSRILPELEAMRTDVAADIQSSVVRLVLELLCIRQSDQREYLLMHFCDWYQNKPDWKASIEKTLSQLIESAEWRLILRLIPTVAKELPDEIQLPVISFILPLLTDRLIADPAEVPCHALCDFLEAISRAYPKVFYKPLFICAASSKEITVAAQLQTLAAISTYVPDFWTRDPEMMAVALMSDTTGLKGKAPAQPIPTWGKSRLGQSVLLIELIEQLRMIRHSKDMTATVPAVKFATALEVKLGILIEAKEQSTWIAEPQRFLFCALFREIRLLNRSLKSASWLPSVVSWCAYWQTALDDGDRTITHGDEAEDTETAFHKLLAMYIHVHENSRSSSKRRTTMVSIPSFDKPLAIKTSPSESNDLLGGFDGRVKLLTSMAHAPRAMPLELLVTICGMLGTSEYVRLAPVLWNCCFDDDARIIAPTCFLVMQCAEKCPSDFLTLAEADLNSPDSVTRVHALEKISMLSSWRFQLLSQEVILDRSFRRPFKLARPPILFVATDMGSSSWTYEEDANEWKDSHGNVLPLELRKRLSEIGWDEENRQVDPKMQWIRSPMSLLPSYQLDHLDNNAGELMLSPEPHSPSPSASPSASPQPSPVKPSSTDSALTRQDSNASIRSLGVKRRPVFVPTLLTLFPLLAKMVSDRDFSVSAAALDIVFDFMRDDPALIGREIFALLSGDEASVIAGISALRAFLHVRHVLPPAMAHFVLNHLTGFLKSLVRSTESLTPLQNYAYSVPIIANLFTQVSNLSMRELRRNKVDMFFVPTGSLWFPPTAPASSIFPRCLPGNLNPFDSLPMPLVWMTLVRTSQNRLFLSLLKRNPQDAQILRKNATSLVLPSPDNEEETNLLSLNNLLPRKPDINRKPWTPGQVTLRDLSLTLARSYLLLAGQIFQCLSRHLNDRAELSIWMDSISTILVRHGNDVGIVAHSMIVLMVACTRFRRFFTSGGGYTLFMPAVMKVYIEADHHPGIRNAIEYAASRFFALHQDTFVFQTLDVMTPVVTSPSVDDGWIASGIYTLFASLNGSVLASVPDAAGIHGLNRPQEKEALMITAAEEIPQTFLASLKRSNSQDNALPTIPVPDEYEGKRLGMDNFVRLFLTVIAYNPTSQRAEHFLRLLRLLAPQLYHASGSARMVLRDGTVALGNILLTKTVSKTKNVDEGHIQPADNFNTEVLAQINGQGPSSSINSRAGDPLVMRLDYLSLVIAFTKPGGLFSHSASQRIIELVKAILKESRVSVGQISTFIADFARHVLLREPPPPLKQVVSLLNDLAPVVSAYSTSVDFSGLYDVIAELAGNTVFGNERTFANLVINQYCRSGLDACELAASEGLLFSLPLRTSLLRLLQNTVAMVGADVMAELERKAPSHEFLAGVTLPFALSLKTAADIMAASQFADTWRRDAHARAWVRLLTYILSICRSVDSQGKHARKSSTSGSEKNGTPSFSSVMTFSIALQILKVIVVRAEDDISRAMPGIWAQIGMILRSSLSEGDASFALQFFEHSEAPSPTQSPRVSSFGEKQQHLSAFPSSISMHSRRSLASPRMIDYLAWSFIHWLWLRRSPLMIQMRIFIQERVATIYDELTQRDKFPNSPSRRSRRISSVFSKPRKSLVSGSAPSSANSTPRNSFLGPSISMPMFTEFGASASTLQVSTDSTRQAGYARLASPSSPSRRASQESNAPKIVHLGPVSPNTALASLGLPRSVSPGGTRLRDVSVRTLAREMTVTSPLLIRMTYRRIRLVQHLMGYRTLLPMNGSTFGEDDNPDAEVKAWTKRDALDAVAQETKDLLDEFRENFSFDGDEGVIVESGEQGEPDL</sequence>
<feature type="domain" description="Protein UNC80 C-terminal" evidence="3">
    <location>
        <begin position="1433"/>
        <end position="1551"/>
    </location>
</feature>
<protein>
    <submittedName>
        <fullName evidence="4">Uncharacterized protein</fullName>
    </submittedName>
</protein>
<accession>A0ABP1CVK5</accession>
<dbReference type="InterPro" id="IPR046460">
    <property type="entry name" value="UNC80_C"/>
</dbReference>
<evidence type="ECO:0000259" key="3">
    <source>
        <dbReference type="Pfam" id="PF20262"/>
    </source>
</evidence>
<feature type="compositionally biased region" description="Polar residues" evidence="1">
    <location>
        <begin position="2153"/>
        <end position="2167"/>
    </location>
</feature>
<feature type="region of interest" description="Disordered" evidence="1">
    <location>
        <begin position="142"/>
        <end position="182"/>
    </location>
</feature>
<feature type="compositionally biased region" description="Basic and acidic residues" evidence="1">
    <location>
        <begin position="67"/>
        <end position="82"/>
    </location>
</feature>